<feature type="domain" description="Peptidase S8/S53" evidence="8">
    <location>
        <begin position="38"/>
        <end position="464"/>
    </location>
</feature>
<evidence type="ECO:0000256" key="4">
    <source>
        <dbReference type="ARBA" id="ARBA00022801"/>
    </source>
</evidence>
<evidence type="ECO:0000256" key="2">
    <source>
        <dbReference type="ARBA" id="ARBA00022670"/>
    </source>
</evidence>
<name>A0AAV6JRY3_9ERIC</name>
<keyword evidence="2 7" id="KW-0645">Protease</keyword>
<feature type="active site" description="Charge relay system" evidence="6 7">
    <location>
        <position position="46"/>
    </location>
</feature>
<reference evidence="10" key="1">
    <citation type="submission" date="2020-08" db="EMBL/GenBank/DDBJ databases">
        <title>Plant Genome Project.</title>
        <authorList>
            <person name="Zhang R.-G."/>
        </authorList>
    </citation>
    <scope>NUCLEOTIDE SEQUENCE</scope>
    <source>
        <strain evidence="10">WSP0</strain>
        <tissue evidence="10">Leaf</tissue>
    </source>
</reference>
<dbReference type="InterPro" id="IPR000209">
    <property type="entry name" value="Peptidase_S8/S53_dom"/>
</dbReference>
<dbReference type="InterPro" id="IPR045051">
    <property type="entry name" value="SBT"/>
</dbReference>
<protein>
    <submittedName>
        <fullName evidence="10">Uncharacterized protein</fullName>
    </submittedName>
</protein>
<dbReference type="GO" id="GO:0006508">
    <property type="term" value="P:proteolysis"/>
    <property type="evidence" value="ECO:0007669"/>
    <property type="project" value="UniProtKB-KW"/>
</dbReference>
<feature type="active site" description="Charge relay system" evidence="6 7">
    <location>
        <position position="423"/>
    </location>
</feature>
<evidence type="ECO:0000259" key="8">
    <source>
        <dbReference type="Pfam" id="PF00082"/>
    </source>
</evidence>
<dbReference type="CDD" id="cd02120">
    <property type="entry name" value="PA_subtilisin_like"/>
    <property type="match status" value="1"/>
</dbReference>
<evidence type="ECO:0000256" key="7">
    <source>
        <dbReference type="PROSITE-ProRule" id="PRU01240"/>
    </source>
</evidence>
<evidence type="ECO:0000256" key="1">
    <source>
        <dbReference type="ARBA" id="ARBA00011073"/>
    </source>
</evidence>
<dbReference type="InterPro" id="IPR036852">
    <property type="entry name" value="Peptidase_S8/S53_dom_sf"/>
</dbReference>
<keyword evidence="5 7" id="KW-0720">Serine protease</keyword>
<accession>A0AAV6JRY3</accession>
<organism evidence="10 11">
    <name type="scientific">Rhododendron griersonianum</name>
    <dbReference type="NCBI Taxonomy" id="479676"/>
    <lineage>
        <taxon>Eukaryota</taxon>
        <taxon>Viridiplantae</taxon>
        <taxon>Streptophyta</taxon>
        <taxon>Embryophyta</taxon>
        <taxon>Tracheophyta</taxon>
        <taxon>Spermatophyta</taxon>
        <taxon>Magnoliopsida</taxon>
        <taxon>eudicotyledons</taxon>
        <taxon>Gunneridae</taxon>
        <taxon>Pentapetalae</taxon>
        <taxon>asterids</taxon>
        <taxon>Ericales</taxon>
        <taxon>Ericaceae</taxon>
        <taxon>Ericoideae</taxon>
        <taxon>Rhodoreae</taxon>
        <taxon>Rhododendron</taxon>
    </lineage>
</organism>
<dbReference type="Gene3D" id="3.40.50.200">
    <property type="entry name" value="Peptidase S8/S53 domain"/>
    <property type="match status" value="1"/>
</dbReference>
<dbReference type="SUPFAM" id="SSF52743">
    <property type="entry name" value="Subtilisin-like"/>
    <property type="match status" value="1"/>
</dbReference>
<evidence type="ECO:0000256" key="6">
    <source>
        <dbReference type="PIRSR" id="PIRSR615500-1"/>
    </source>
</evidence>
<evidence type="ECO:0000256" key="5">
    <source>
        <dbReference type="ARBA" id="ARBA00022825"/>
    </source>
</evidence>
<feature type="domain" description="Subtilisin-like protease fibronectin type-III" evidence="9">
    <location>
        <begin position="529"/>
        <end position="628"/>
    </location>
</feature>
<evidence type="ECO:0000256" key="3">
    <source>
        <dbReference type="ARBA" id="ARBA00022729"/>
    </source>
</evidence>
<dbReference type="EMBL" id="JACTNZ010000007">
    <property type="protein sequence ID" value="KAG5542589.1"/>
    <property type="molecule type" value="Genomic_DNA"/>
</dbReference>
<dbReference type="AlphaFoldDB" id="A0AAV6JRY3"/>
<sequence>MLLFWFSEMKEVVFATTSAWDNLGLTVDKQKQYVEEHTNIIIGIMDTGINPEVESFSPDGINPLNSKIVGAKICYEPEGGDGQLSNTIRDDYGHGTNMASAAAGNFVEASIGKLKTEIRGVTGTARGVVPAARIAFYKITLQQSPTTIFSAIYRAAVCDKVDVLNISWGREMAEEKLENESFRYFDDDVALGTFTGILGRVLACAAAGNYFKYVTNIAPWILTVGACDAPTLFTTEVSLGSNKRPLLGYSMNRFEDTAFCPLIPILTAIIKEIPATASSPYRPMSLDSKKVRGKIVVGLTNGDNMQQAKRATDLCIQAGAAGIILIKYADGNPKFLTFPLPGAWMTKEDGEKILNYLQCKSPLAKISTSREITNNDYPVLAEFSPQRPNPMADFTKPDICAVGERLLVASHEKGKYCFSSGTSVATASVSGIVAFVKSIHPNWSPSAIKSAIMTTAEEMKVKTVADLERVGSGLISPLKALDPGLVYDLTQMDYLLFMKGKGEEGLLEKLYGVESMKHLGPEKSIQPQDFNYPSFRASLQGTNSEIVFQRKVKHVGLIEFSTYHVQVSTKPNLLEVDVVPNVLSFNSSHPEKSFKVHVRVRKWSEDGLLSATLVWKNERYTVRSPIIVVRGV</sequence>
<dbReference type="PRINTS" id="PR00723">
    <property type="entry name" value="SUBTILISIN"/>
</dbReference>
<dbReference type="InterPro" id="IPR041469">
    <property type="entry name" value="Subtilisin-like_FN3"/>
</dbReference>
<evidence type="ECO:0000313" key="11">
    <source>
        <dbReference type="Proteomes" id="UP000823749"/>
    </source>
</evidence>
<dbReference type="Pfam" id="PF00082">
    <property type="entry name" value="Peptidase_S8"/>
    <property type="match status" value="1"/>
</dbReference>
<dbReference type="Gene3D" id="2.60.40.2310">
    <property type="match status" value="1"/>
</dbReference>
<dbReference type="InterPro" id="IPR015500">
    <property type="entry name" value="Peptidase_S8_subtilisin-rel"/>
</dbReference>
<feature type="active site" description="Charge relay system" evidence="6 7">
    <location>
        <position position="94"/>
    </location>
</feature>
<keyword evidence="4 7" id="KW-0378">Hydrolase</keyword>
<evidence type="ECO:0000313" key="10">
    <source>
        <dbReference type="EMBL" id="KAG5542589.1"/>
    </source>
</evidence>
<keyword evidence="11" id="KW-1185">Reference proteome</keyword>
<dbReference type="Proteomes" id="UP000823749">
    <property type="component" value="Chromosome 7"/>
</dbReference>
<comment type="caution">
    <text evidence="10">The sequence shown here is derived from an EMBL/GenBank/DDBJ whole genome shotgun (WGS) entry which is preliminary data.</text>
</comment>
<proteinExistence type="inferred from homology"/>
<dbReference type="PROSITE" id="PS51892">
    <property type="entry name" value="SUBTILASE"/>
    <property type="match status" value="1"/>
</dbReference>
<comment type="similarity">
    <text evidence="1 7">Belongs to the peptidase S8 family.</text>
</comment>
<dbReference type="Gene3D" id="3.50.30.30">
    <property type="match status" value="1"/>
</dbReference>
<dbReference type="PANTHER" id="PTHR10795">
    <property type="entry name" value="PROPROTEIN CONVERTASE SUBTILISIN/KEXIN"/>
    <property type="match status" value="1"/>
</dbReference>
<dbReference type="GO" id="GO:0004252">
    <property type="term" value="F:serine-type endopeptidase activity"/>
    <property type="evidence" value="ECO:0007669"/>
    <property type="project" value="UniProtKB-UniRule"/>
</dbReference>
<evidence type="ECO:0000259" key="9">
    <source>
        <dbReference type="Pfam" id="PF17766"/>
    </source>
</evidence>
<keyword evidence="3" id="KW-0732">Signal</keyword>
<dbReference type="Pfam" id="PF17766">
    <property type="entry name" value="fn3_6"/>
    <property type="match status" value="1"/>
</dbReference>
<gene>
    <name evidence="10" type="ORF">RHGRI_022197</name>
</gene>